<keyword evidence="3" id="KW-1003">Cell membrane</keyword>
<dbReference type="InterPro" id="IPR000515">
    <property type="entry name" value="MetI-like"/>
</dbReference>
<feature type="transmembrane region" description="Helical" evidence="7">
    <location>
        <begin position="12"/>
        <end position="34"/>
    </location>
</feature>
<dbReference type="PROSITE" id="PS50928">
    <property type="entry name" value="ABC_TM1"/>
    <property type="match status" value="1"/>
</dbReference>
<proteinExistence type="inferred from homology"/>
<evidence type="ECO:0000313" key="9">
    <source>
        <dbReference type="EMBL" id="BBI32762.1"/>
    </source>
</evidence>
<evidence type="ECO:0000256" key="3">
    <source>
        <dbReference type="ARBA" id="ARBA00022475"/>
    </source>
</evidence>
<dbReference type="Gene3D" id="1.10.3720.10">
    <property type="entry name" value="MetI-like"/>
    <property type="match status" value="1"/>
</dbReference>
<reference evidence="9 10" key="1">
    <citation type="submission" date="2019-01" db="EMBL/GenBank/DDBJ databases">
        <title>Complete genome sequence of Cohnella hallensis HS21 isolated from Korean fir (Abies koreana) rhizospheric soil.</title>
        <authorList>
            <person name="Jiang L."/>
            <person name="Kang S.W."/>
            <person name="Kim S."/>
            <person name="Jung J."/>
            <person name="Kim C.Y."/>
            <person name="Kim D.H."/>
            <person name="Kim S.W."/>
            <person name="Lee J."/>
        </authorList>
    </citation>
    <scope>NUCLEOTIDE SEQUENCE [LARGE SCALE GENOMIC DNA]</scope>
    <source>
        <strain evidence="9 10">HS21</strain>
    </source>
</reference>
<protein>
    <submittedName>
        <fullName evidence="9">Sugar ABC transporter permease</fullName>
    </submittedName>
</protein>
<dbReference type="InterPro" id="IPR035906">
    <property type="entry name" value="MetI-like_sf"/>
</dbReference>
<dbReference type="KEGG" id="cohn:KCTCHS21_21610"/>
<evidence type="ECO:0000256" key="7">
    <source>
        <dbReference type="RuleBase" id="RU363032"/>
    </source>
</evidence>
<dbReference type="AlphaFoldDB" id="A0A3T1D3S1"/>
<dbReference type="EMBL" id="AP019400">
    <property type="protein sequence ID" value="BBI32762.1"/>
    <property type="molecule type" value="Genomic_DNA"/>
</dbReference>
<sequence>MRLKYLNKTIVYMLLIIWALLSIYPLLWMIGASLKDQAEVFSSYSLFPDNVWHWNTYVEVWNRIEFFKYFLNSVNVTFWTLVGIILLFTMAGFAFAKLEFKGKSFLFYMFLGMMFVPGITVLIPLYLTESSLHLLDSHLGLILPMVNGSAPIAIFLFRNYFRSIPHEIYESVKMEGASIFRILFQIYIPLAVPAIATITIMNFLSSWNSLVLPMVLLNSQKLFTLPLAIIFLDTGVFRQWNVLMAGSLIAVGPVILAFIFFQKYYIQGLSSGAIKS</sequence>
<comment type="similarity">
    <text evidence="7">Belongs to the binding-protein-dependent transport system permease family.</text>
</comment>
<keyword evidence="10" id="KW-1185">Reference proteome</keyword>
<evidence type="ECO:0000256" key="5">
    <source>
        <dbReference type="ARBA" id="ARBA00022989"/>
    </source>
</evidence>
<keyword evidence="2 7" id="KW-0813">Transport</keyword>
<dbReference type="Pfam" id="PF00528">
    <property type="entry name" value="BPD_transp_1"/>
    <property type="match status" value="1"/>
</dbReference>
<feature type="transmembrane region" description="Helical" evidence="7">
    <location>
        <begin position="76"/>
        <end position="98"/>
    </location>
</feature>
<dbReference type="PANTHER" id="PTHR43744">
    <property type="entry name" value="ABC TRANSPORTER PERMEASE PROTEIN MG189-RELATED-RELATED"/>
    <property type="match status" value="1"/>
</dbReference>
<evidence type="ECO:0000256" key="1">
    <source>
        <dbReference type="ARBA" id="ARBA00004651"/>
    </source>
</evidence>
<evidence type="ECO:0000256" key="4">
    <source>
        <dbReference type="ARBA" id="ARBA00022692"/>
    </source>
</evidence>
<dbReference type="Proteomes" id="UP000289856">
    <property type="component" value="Chromosome"/>
</dbReference>
<gene>
    <name evidence="9" type="ORF">KCTCHS21_21610</name>
</gene>
<keyword evidence="5 7" id="KW-1133">Transmembrane helix</keyword>
<dbReference type="OrthoDB" id="187395at2"/>
<keyword evidence="6 7" id="KW-0472">Membrane</keyword>
<feature type="transmembrane region" description="Helical" evidence="7">
    <location>
        <begin position="182"/>
        <end position="204"/>
    </location>
</feature>
<dbReference type="SUPFAM" id="SSF161098">
    <property type="entry name" value="MetI-like"/>
    <property type="match status" value="1"/>
</dbReference>
<dbReference type="GO" id="GO:0005886">
    <property type="term" value="C:plasma membrane"/>
    <property type="evidence" value="ECO:0007669"/>
    <property type="project" value="UniProtKB-SubCell"/>
</dbReference>
<feature type="transmembrane region" description="Helical" evidence="7">
    <location>
        <begin position="242"/>
        <end position="261"/>
    </location>
</feature>
<dbReference type="PANTHER" id="PTHR43744:SF12">
    <property type="entry name" value="ABC TRANSPORTER PERMEASE PROTEIN MG189-RELATED"/>
    <property type="match status" value="1"/>
</dbReference>
<evidence type="ECO:0000259" key="8">
    <source>
        <dbReference type="PROSITE" id="PS50928"/>
    </source>
</evidence>
<evidence type="ECO:0000313" key="10">
    <source>
        <dbReference type="Proteomes" id="UP000289856"/>
    </source>
</evidence>
<dbReference type="RefSeq" id="WP_130607527.1">
    <property type="nucleotide sequence ID" value="NZ_AP019400.1"/>
</dbReference>
<feature type="transmembrane region" description="Helical" evidence="7">
    <location>
        <begin position="105"/>
        <end position="127"/>
    </location>
</feature>
<organism evidence="9 10">
    <name type="scientific">Cohnella abietis</name>
    <dbReference type="NCBI Taxonomy" id="2507935"/>
    <lineage>
        <taxon>Bacteria</taxon>
        <taxon>Bacillati</taxon>
        <taxon>Bacillota</taxon>
        <taxon>Bacilli</taxon>
        <taxon>Bacillales</taxon>
        <taxon>Paenibacillaceae</taxon>
        <taxon>Cohnella</taxon>
    </lineage>
</organism>
<dbReference type="GO" id="GO:0055085">
    <property type="term" value="P:transmembrane transport"/>
    <property type="evidence" value="ECO:0007669"/>
    <property type="project" value="InterPro"/>
</dbReference>
<evidence type="ECO:0000256" key="6">
    <source>
        <dbReference type="ARBA" id="ARBA00023136"/>
    </source>
</evidence>
<name>A0A3T1D3S1_9BACL</name>
<keyword evidence="4 7" id="KW-0812">Transmembrane</keyword>
<feature type="transmembrane region" description="Helical" evidence="7">
    <location>
        <begin position="210"/>
        <end position="230"/>
    </location>
</feature>
<comment type="subcellular location">
    <subcellularLocation>
        <location evidence="1 7">Cell membrane</location>
        <topology evidence="1 7">Multi-pass membrane protein</topology>
    </subcellularLocation>
</comment>
<dbReference type="CDD" id="cd06261">
    <property type="entry name" value="TM_PBP2"/>
    <property type="match status" value="1"/>
</dbReference>
<feature type="transmembrane region" description="Helical" evidence="7">
    <location>
        <begin position="139"/>
        <end position="161"/>
    </location>
</feature>
<evidence type="ECO:0000256" key="2">
    <source>
        <dbReference type="ARBA" id="ARBA00022448"/>
    </source>
</evidence>
<feature type="domain" description="ABC transmembrane type-1" evidence="8">
    <location>
        <begin position="70"/>
        <end position="261"/>
    </location>
</feature>
<accession>A0A3T1D3S1</accession>